<name>A0AAW2CR13_9ROSI</name>
<proteinExistence type="predicted"/>
<accession>A0AAW2CR13</accession>
<evidence type="ECO:0000259" key="1">
    <source>
        <dbReference type="Pfam" id="PF14111"/>
    </source>
</evidence>
<gene>
    <name evidence="2" type="ORF">SO802_019484</name>
</gene>
<protein>
    <recommendedName>
        <fullName evidence="1">DUF4283 domain-containing protein</fullName>
    </recommendedName>
</protein>
<keyword evidence="3" id="KW-1185">Reference proteome</keyword>
<organism evidence="2 3">
    <name type="scientific">Lithocarpus litseifolius</name>
    <dbReference type="NCBI Taxonomy" id="425828"/>
    <lineage>
        <taxon>Eukaryota</taxon>
        <taxon>Viridiplantae</taxon>
        <taxon>Streptophyta</taxon>
        <taxon>Embryophyta</taxon>
        <taxon>Tracheophyta</taxon>
        <taxon>Spermatophyta</taxon>
        <taxon>Magnoliopsida</taxon>
        <taxon>eudicotyledons</taxon>
        <taxon>Gunneridae</taxon>
        <taxon>Pentapetalae</taxon>
        <taxon>rosids</taxon>
        <taxon>fabids</taxon>
        <taxon>Fagales</taxon>
        <taxon>Fagaceae</taxon>
        <taxon>Lithocarpus</taxon>
    </lineage>
</organism>
<feature type="domain" description="DUF4283" evidence="1">
    <location>
        <begin position="41"/>
        <end position="121"/>
    </location>
</feature>
<comment type="caution">
    <text evidence="2">The sequence shown here is derived from an EMBL/GenBank/DDBJ whole genome shotgun (WGS) entry which is preliminary data.</text>
</comment>
<dbReference type="AlphaFoldDB" id="A0AAW2CR13"/>
<dbReference type="Pfam" id="PF14111">
    <property type="entry name" value="DUF4283"/>
    <property type="match status" value="1"/>
</dbReference>
<dbReference type="InterPro" id="IPR025558">
    <property type="entry name" value="DUF4283"/>
</dbReference>
<dbReference type="Proteomes" id="UP001459277">
    <property type="component" value="Unassembled WGS sequence"/>
</dbReference>
<dbReference type="PANTHER" id="PTHR31286">
    <property type="entry name" value="GLYCINE-RICH CELL WALL STRUCTURAL PROTEIN 1.8-LIKE"/>
    <property type="match status" value="1"/>
</dbReference>
<evidence type="ECO:0000313" key="3">
    <source>
        <dbReference type="Proteomes" id="UP001459277"/>
    </source>
</evidence>
<dbReference type="EMBL" id="JAZDWU010000006">
    <property type="protein sequence ID" value="KAK9999881.1"/>
    <property type="molecule type" value="Genomic_DNA"/>
</dbReference>
<evidence type="ECO:0000313" key="2">
    <source>
        <dbReference type="EMBL" id="KAK9999881.1"/>
    </source>
</evidence>
<reference evidence="2 3" key="1">
    <citation type="submission" date="2024-01" db="EMBL/GenBank/DDBJ databases">
        <title>A telomere-to-telomere, gap-free genome of sweet tea (Lithocarpus litseifolius).</title>
        <authorList>
            <person name="Zhou J."/>
        </authorList>
    </citation>
    <scope>NUCLEOTIDE SEQUENCE [LARGE SCALE GENOMIC DNA]</scope>
    <source>
        <strain evidence="2">Zhou-2022a</strain>
        <tissue evidence="2">Leaf</tissue>
    </source>
</reference>
<dbReference type="PANTHER" id="PTHR31286:SF99">
    <property type="entry name" value="DUF4283 DOMAIN-CONTAINING PROTEIN"/>
    <property type="match status" value="1"/>
</dbReference>
<dbReference type="InterPro" id="IPR040256">
    <property type="entry name" value="At4g02000-like"/>
</dbReference>
<sequence>MLQNMHLDDDDANYNLDEDLNDSYPVILLSSEEKQSTRAPWGSALIVKAFKKSLGYKYLDFKIRAIWKPQGKLQCIDLGLDYFLIRFKLKDDYWKVINEGPWSIGQQFLSVRRWFPGFRPFEEKPTTTTVWARLPELPIEL</sequence>